<protein>
    <recommendedName>
        <fullName evidence="5 9">Alpha-acetolactate decarboxylase</fullName>
        <ecNumber evidence="4 9">4.1.1.5</ecNumber>
    </recommendedName>
</protein>
<dbReference type="CDD" id="cd17299">
    <property type="entry name" value="acetolactate_decarboxylase"/>
    <property type="match status" value="1"/>
</dbReference>
<evidence type="ECO:0000256" key="1">
    <source>
        <dbReference type="ARBA" id="ARBA00001784"/>
    </source>
</evidence>
<evidence type="ECO:0000256" key="9">
    <source>
        <dbReference type="PIRNR" id="PIRNR001332"/>
    </source>
</evidence>
<dbReference type="GO" id="GO:0045151">
    <property type="term" value="P:acetoin biosynthetic process"/>
    <property type="evidence" value="ECO:0007669"/>
    <property type="project" value="UniProtKB-UniRule"/>
</dbReference>
<comment type="similarity">
    <text evidence="3 9">Belongs to the alpha-acetolactate decarboxylase family.</text>
</comment>
<dbReference type="EMBL" id="FNWO01000002">
    <property type="protein sequence ID" value="SEH26932.1"/>
    <property type="molecule type" value="Genomic_DNA"/>
</dbReference>
<dbReference type="NCBIfam" id="TIGR01252">
    <property type="entry name" value="acetolac_decarb"/>
    <property type="match status" value="1"/>
</dbReference>
<dbReference type="InterPro" id="IPR005128">
    <property type="entry name" value="Acetolactate_a_deCO2ase"/>
</dbReference>
<dbReference type="UniPathway" id="UPA00626">
    <property type="reaction ID" value="UER00678"/>
</dbReference>
<name>A0A1H6GVQ3_MAGFU</name>
<dbReference type="GO" id="GO:0047605">
    <property type="term" value="F:acetolactate decarboxylase activity"/>
    <property type="evidence" value="ECO:0007669"/>
    <property type="project" value="UniProtKB-UniRule"/>
</dbReference>
<evidence type="ECO:0000256" key="6">
    <source>
        <dbReference type="ARBA" id="ARBA00022793"/>
    </source>
</evidence>
<evidence type="ECO:0000256" key="5">
    <source>
        <dbReference type="ARBA" id="ARBA00020164"/>
    </source>
</evidence>
<evidence type="ECO:0000256" key="8">
    <source>
        <dbReference type="ARBA" id="ARBA00023239"/>
    </source>
</evidence>
<gene>
    <name evidence="11" type="ORF">SAMN04244559_00431</name>
</gene>
<evidence type="ECO:0000256" key="10">
    <source>
        <dbReference type="SAM" id="SignalP"/>
    </source>
</evidence>
<dbReference type="Proteomes" id="UP000182983">
    <property type="component" value="Unassembled WGS sequence"/>
</dbReference>
<feature type="signal peptide" evidence="10">
    <location>
        <begin position="1"/>
        <end position="21"/>
    </location>
</feature>
<comment type="pathway">
    <text evidence="2 9">Polyol metabolism; (R,R)-butane-2,3-diol biosynthesis; (R,R)-butane-2,3-diol from pyruvate: step 2/3.</text>
</comment>
<dbReference type="AlphaFoldDB" id="A0A1H6GVQ3"/>
<evidence type="ECO:0000256" key="3">
    <source>
        <dbReference type="ARBA" id="ARBA00007106"/>
    </source>
</evidence>
<dbReference type="Pfam" id="PF03306">
    <property type="entry name" value="AAL_decarboxy"/>
    <property type="match status" value="1"/>
</dbReference>
<keyword evidence="7 9" id="KW-0005">Acetoin biosynthesis</keyword>
<dbReference type="PANTHER" id="PTHR35524:SF1">
    <property type="entry name" value="ALPHA-ACETOLACTATE DECARBOXYLASE"/>
    <property type="match status" value="1"/>
</dbReference>
<keyword evidence="10" id="KW-0732">Signal</keyword>
<dbReference type="EC" id="4.1.1.5" evidence="4 9"/>
<dbReference type="PIRSF" id="PIRSF001332">
    <property type="entry name" value="Acetolac_decarb"/>
    <property type="match status" value="1"/>
</dbReference>
<dbReference type="OrthoDB" id="8612680at2"/>
<keyword evidence="6 9" id="KW-0210">Decarboxylase</keyword>
<evidence type="ECO:0000256" key="4">
    <source>
        <dbReference type="ARBA" id="ARBA00013204"/>
    </source>
</evidence>
<accession>A0A1H6GVQ3</accession>
<dbReference type="Gene3D" id="3.30.1330.80">
    <property type="entry name" value="Hypothetical protein, similar to alpha- acetolactate decarboxylase, domain 2"/>
    <property type="match status" value="2"/>
</dbReference>
<keyword evidence="12" id="KW-1185">Reference proteome</keyword>
<dbReference type="SUPFAM" id="SSF117856">
    <property type="entry name" value="AF0104/ALDC/Ptd012-like"/>
    <property type="match status" value="1"/>
</dbReference>
<feature type="chain" id="PRO_5010245650" description="Alpha-acetolactate decarboxylase" evidence="10">
    <location>
        <begin position="22"/>
        <end position="254"/>
    </location>
</feature>
<dbReference type="RefSeq" id="WP_074765112.1">
    <property type="nucleotide sequence ID" value="NZ_FNWO01000002.1"/>
</dbReference>
<reference evidence="12" key="1">
    <citation type="submission" date="2016-10" db="EMBL/GenBank/DDBJ databases">
        <authorList>
            <person name="Varghese N."/>
            <person name="Submissions S."/>
        </authorList>
    </citation>
    <scope>NUCLEOTIDE SEQUENCE [LARGE SCALE GENOMIC DNA]</scope>
    <source>
        <strain evidence="12">DSM 13234</strain>
    </source>
</reference>
<proteinExistence type="inferred from homology"/>
<keyword evidence="8 9" id="KW-0456">Lyase</keyword>
<organism evidence="11 12">
    <name type="scientific">Magnetospirillum fulvum</name>
    <name type="common">Rhodospirillum fulvum</name>
    <dbReference type="NCBI Taxonomy" id="1082"/>
    <lineage>
        <taxon>Bacteria</taxon>
        <taxon>Pseudomonadati</taxon>
        <taxon>Pseudomonadota</taxon>
        <taxon>Alphaproteobacteria</taxon>
        <taxon>Rhodospirillales</taxon>
        <taxon>Rhodospirillaceae</taxon>
        <taxon>Magnetospirillum</taxon>
    </lineage>
</organism>
<evidence type="ECO:0000313" key="12">
    <source>
        <dbReference type="Proteomes" id="UP000182983"/>
    </source>
</evidence>
<evidence type="ECO:0000256" key="2">
    <source>
        <dbReference type="ARBA" id="ARBA00005170"/>
    </source>
</evidence>
<dbReference type="PANTHER" id="PTHR35524">
    <property type="entry name" value="ALPHA-ACETOLACTATE DECARBOXYLASE"/>
    <property type="match status" value="1"/>
</dbReference>
<evidence type="ECO:0000256" key="7">
    <source>
        <dbReference type="ARBA" id="ARBA00023061"/>
    </source>
</evidence>
<evidence type="ECO:0000313" key="11">
    <source>
        <dbReference type="EMBL" id="SEH26932.1"/>
    </source>
</evidence>
<sequence>MKRFLAAIFAVCMTYTGPASAAELYQVSLLTALMQGVNDGEVTIGELSRHGTLGLGTVNGLDGEMVAVDGRFFRVGTDGRAVALSPEMATPFAMVTPFTPTISAEVPAGLDLPGLEAWLDRLLPPANHPQAIRLDGTFSALTLRSVPRQTPPYPPLLEALKGQVTFVHQDVSGTLLGFRLPGYVKGMNAPGFHFHFIDASRSQGGHVLKLVTGSGRAAISQLDRIVVTLPGDAAFAGAPLAAEGRGGANAVEGQ</sequence>
<comment type="catalytic activity">
    <reaction evidence="1 9">
        <text>(2S)-2-acetolactate + H(+) = (R)-acetoin + CO2</text>
        <dbReference type="Rhea" id="RHEA:21580"/>
        <dbReference type="ChEBI" id="CHEBI:15378"/>
        <dbReference type="ChEBI" id="CHEBI:15686"/>
        <dbReference type="ChEBI" id="CHEBI:16526"/>
        <dbReference type="ChEBI" id="CHEBI:58476"/>
        <dbReference type="EC" id="4.1.1.5"/>
    </reaction>
</comment>